<feature type="compositionally biased region" description="Polar residues" evidence="1">
    <location>
        <begin position="1"/>
        <end position="15"/>
    </location>
</feature>
<proteinExistence type="predicted"/>
<dbReference type="AlphaFoldDB" id="A0A5J4RTS7"/>
<accession>A0A5J4RTS7</accession>
<gene>
    <name evidence="2" type="ORF">EZS28_052842</name>
</gene>
<dbReference type="Proteomes" id="UP000324800">
    <property type="component" value="Unassembled WGS sequence"/>
</dbReference>
<feature type="region of interest" description="Disordered" evidence="1">
    <location>
        <begin position="71"/>
        <end position="101"/>
    </location>
</feature>
<dbReference type="EMBL" id="SNRW01041537">
    <property type="protein sequence ID" value="KAA6336812.1"/>
    <property type="molecule type" value="Genomic_DNA"/>
</dbReference>
<feature type="compositionally biased region" description="Basic and acidic residues" evidence="1">
    <location>
        <begin position="18"/>
        <end position="29"/>
    </location>
</feature>
<sequence length="101" mass="11605">MEFNNYRSENAQSQTIDDEIKQETLDKDRTEHSSYTIFGCFISSQNYEQPQITNYNEVRLELQTSIVQMDSGQPIQQASESQAQHTRTSGRADSFGQFDKG</sequence>
<protein>
    <submittedName>
        <fullName evidence="2">Uncharacterized protein</fullName>
    </submittedName>
</protein>
<comment type="caution">
    <text evidence="2">The sequence shown here is derived from an EMBL/GenBank/DDBJ whole genome shotgun (WGS) entry which is preliminary data.</text>
</comment>
<evidence type="ECO:0000313" key="3">
    <source>
        <dbReference type="Proteomes" id="UP000324800"/>
    </source>
</evidence>
<name>A0A5J4RTS7_9EUKA</name>
<feature type="region of interest" description="Disordered" evidence="1">
    <location>
        <begin position="1"/>
        <end position="29"/>
    </location>
</feature>
<feature type="compositionally biased region" description="Polar residues" evidence="1">
    <location>
        <begin position="71"/>
        <end position="91"/>
    </location>
</feature>
<reference evidence="2 3" key="1">
    <citation type="submission" date="2019-03" db="EMBL/GenBank/DDBJ databases">
        <title>Single cell metagenomics reveals metabolic interactions within the superorganism composed of flagellate Streblomastix strix and complex community of Bacteroidetes bacteria on its surface.</title>
        <authorList>
            <person name="Treitli S.C."/>
            <person name="Kolisko M."/>
            <person name="Husnik F."/>
            <person name="Keeling P."/>
            <person name="Hampl V."/>
        </authorList>
    </citation>
    <scope>NUCLEOTIDE SEQUENCE [LARGE SCALE GENOMIC DNA]</scope>
    <source>
        <strain evidence="2">ST1C</strain>
    </source>
</reference>
<evidence type="ECO:0000256" key="1">
    <source>
        <dbReference type="SAM" id="MobiDB-lite"/>
    </source>
</evidence>
<evidence type="ECO:0000313" key="2">
    <source>
        <dbReference type="EMBL" id="KAA6336812.1"/>
    </source>
</evidence>
<organism evidence="2 3">
    <name type="scientific">Streblomastix strix</name>
    <dbReference type="NCBI Taxonomy" id="222440"/>
    <lineage>
        <taxon>Eukaryota</taxon>
        <taxon>Metamonada</taxon>
        <taxon>Preaxostyla</taxon>
        <taxon>Oxymonadida</taxon>
        <taxon>Streblomastigidae</taxon>
        <taxon>Streblomastix</taxon>
    </lineage>
</organism>